<dbReference type="RefSeq" id="WP_106532739.1">
    <property type="nucleotide sequence ID" value="NZ_PYAT01000003.1"/>
</dbReference>
<keyword evidence="2" id="KW-0472">Membrane</keyword>
<keyword evidence="5" id="KW-1185">Reference proteome</keyword>
<feature type="region of interest" description="Disordered" evidence="1">
    <location>
        <begin position="50"/>
        <end position="138"/>
    </location>
</feature>
<evidence type="ECO:0000313" key="4">
    <source>
        <dbReference type="EMBL" id="PSL41243.1"/>
    </source>
</evidence>
<feature type="compositionally biased region" description="Polar residues" evidence="1">
    <location>
        <begin position="70"/>
        <end position="83"/>
    </location>
</feature>
<keyword evidence="2" id="KW-1133">Transmembrane helix</keyword>
<dbReference type="AlphaFoldDB" id="A0A2P8H4W1"/>
<sequence length="244" mass="27263">MSNKEPHRYPSRVKKKKNRSNTILNGMIGLVFMLILITGAFIFLGNDKEKTKEPETVQISTETEEQTSEADNNTEGTNGAEKTNGTDEADNASENSGSEENTDVADEKEMDEENATEEKEQKEGTVIGGTITHKASNDPIVEETVINTSWEPVKTSQKGEHVSVYEKNSVDWKEKVNAISYATGLKEDNMYIMRLQNGGSPQKSIGVVQSKDQKEKYRVHLEWVDGKGWKPVKMDILKTLEGAY</sequence>
<feature type="domain" description="DUF1510" evidence="3">
    <location>
        <begin position="146"/>
        <end position="235"/>
    </location>
</feature>
<feature type="transmembrane region" description="Helical" evidence="2">
    <location>
        <begin position="21"/>
        <end position="44"/>
    </location>
</feature>
<keyword evidence="2" id="KW-0812">Transmembrane</keyword>
<evidence type="ECO:0000313" key="5">
    <source>
        <dbReference type="Proteomes" id="UP000242682"/>
    </source>
</evidence>
<name>A0A2P8H4W1_9BACL</name>
<dbReference type="EMBL" id="PYAT01000003">
    <property type="protein sequence ID" value="PSL41243.1"/>
    <property type="molecule type" value="Genomic_DNA"/>
</dbReference>
<evidence type="ECO:0000256" key="2">
    <source>
        <dbReference type="SAM" id="Phobius"/>
    </source>
</evidence>
<protein>
    <submittedName>
        <fullName evidence="4">Uncharacterized protein DUF1510</fullName>
    </submittedName>
</protein>
<evidence type="ECO:0000256" key="1">
    <source>
        <dbReference type="SAM" id="MobiDB-lite"/>
    </source>
</evidence>
<dbReference type="Pfam" id="PF07423">
    <property type="entry name" value="DUF1510"/>
    <property type="match status" value="1"/>
</dbReference>
<evidence type="ECO:0000259" key="3">
    <source>
        <dbReference type="Pfam" id="PF07423"/>
    </source>
</evidence>
<dbReference type="InterPro" id="IPR009988">
    <property type="entry name" value="DUF1510"/>
</dbReference>
<organism evidence="4 5">
    <name type="scientific">Planomicrobium soli</name>
    <dbReference type="NCBI Taxonomy" id="1176648"/>
    <lineage>
        <taxon>Bacteria</taxon>
        <taxon>Bacillati</taxon>
        <taxon>Bacillota</taxon>
        <taxon>Bacilli</taxon>
        <taxon>Bacillales</taxon>
        <taxon>Caryophanaceae</taxon>
        <taxon>Planomicrobium</taxon>
    </lineage>
</organism>
<gene>
    <name evidence="4" type="ORF">B0H99_103379</name>
</gene>
<accession>A0A2P8H4W1</accession>
<feature type="compositionally biased region" description="Acidic residues" evidence="1">
    <location>
        <begin position="100"/>
        <end position="115"/>
    </location>
</feature>
<dbReference type="OrthoDB" id="2168558at2"/>
<proteinExistence type="predicted"/>
<reference evidence="4 5" key="1">
    <citation type="submission" date="2018-03" db="EMBL/GenBank/DDBJ databases">
        <title>Genomic Encyclopedia of Type Strains, Phase III (KMG-III): the genomes of soil and plant-associated and newly described type strains.</title>
        <authorList>
            <person name="Whitman W."/>
        </authorList>
    </citation>
    <scope>NUCLEOTIDE SEQUENCE [LARGE SCALE GENOMIC DNA]</scope>
    <source>
        <strain evidence="4 5">CGMCC 1.12259</strain>
    </source>
</reference>
<comment type="caution">
    <text evidence="4">The sequence shown here is derived from an EMBL/GenBank/DDBJ whole genome shotgun (WGS) entry which is preliminary data.</text>
</comment>
<dbReference type="Proteomes" id="UP000242682">
    <property type="component" value="Unassembled WGS sequence"/>
</dbReference>